<accession>A0A8H6L802</accession>
<feature type="region of interest" description="Disordered" evidence="1">
    <location>
        <begin position="1"/>
        <end position="36"/>
    </location>
</feature>
<organism evidence="2 3">
    <name type="scientific">Letharia columbiana</name>
    <dbReference type="NCBI Taxonomy" id="112416"/>
    <lineage>
        <taxon>Eukaryota</taxon>
        <taxon>Fungi</taxon>
        <taxon>Dikarya</taxon>
        <taxon>Ascomycota</taxon>
        <taxon>Pezizomycotina</taxon>
        <taxon>Lecanoromycetes</taxon>
        <taxon>OSLEUM clade</taxon>
        <taxon>Lecanoromycetidae</taxon>
        <taxon>Lecanorales</taxon>
        <taxon>Lecanorineae</taxon>
        <taxon>Parmeliaceae</taxon>
        <taxon>Letharia</taxon>
    </lineage>
</organism>
<protein>
    <submittedName>
        <fullName evidence="2">Uncharacterized protein</fullName>
    </submittedName>
</protein>
<gene>
    <name evidence="2" type="ORF">HO173_003003</name>
</gene>
<keyword evidence="3" id="KW-1185">Reference proteome</keyword>
<dbReference type="EMBL" id="JACCJC010000007">
    <property type="protein sequence ID" value="KAF6239130.1"/>
    <property type="molecule type" value="Genomic_DNA"/>
</dbReference>
<dbReference type="Proteomes" id="UP000578531">
    <property type="component" value="Unassembled WGS sequence"/>
</dbReference>
<name>A0A8H6L802_9LECA</name>
<proteinExistence type="predicted"/>
<comment type="caution">
    <text evidence="2">The sequence shown here is derived from an EMBL/GenBank/DDBJ whole genome shotgun (WGS) entry which is preliminary data.</text>
</comment>
<evidence type="ECO:0000313" key="3">
    <source>
        <dbReference type="Proteomes" id="UP000578531"/>
    </source>
</evidence>
<evidence type="ECO:0000313" key="2">
    <source>
        <dbReference type="EMBL" id="KAF6239130.1"/>
    </source>
</evidence>
<feature type="compositionally biased region" description="Basic and acidic residues" evidence="1">
    <location>
        <begin position="18"/>
        <end position="30"/>
    </location>
</feature>
<sequence>MCRNRAFAVLQGSSKASQTDRSKLQKKERGCQGSTATAKRGNVFYDSYESGRATRRDAANPADLETCPIGMIRMGTPYAKES</sequence>
<dbReference type="GeneID" id="59284673"/>
<evidence type="ECO:0000256" key="1">
    <source>
        <dbReference type="SAM" id="MobiDB-lite"/>
    </source>
</evidence>
<dbReference type="AlphaFoldDB" id="A0A8H6L802"/>
<dbReference type="RefSeq" id="XP_037168426.1">
    <property type="nucleotide sequence ID" value="XM_037304933.1"/>
</dbReference>
<reference evidence="2 3" key="1">
    <citation type="journal article" date="2020" name="Genomics">
        <title>Complete, high-quality genomes from long-read metagenomic sequencing of two wolf lichen thalli reveals enigmatic genome architecture.</title>
        <authorList>
            <person name="McKenzie S.K."/>
            <person name="Walston R.F."/>
            <person name="Allen J.L."/>
        </authorList>
    </citation>
    <scope>NUCLEOTIDE SEQUENCE [LARGE SCALE GENOMIC DNA]</scope>
    <source>
        <strain evidence="2">WasteWater2</strain>
    </source>
</reference>